<comment type="caution">
    <text evidence="16">The sequence shown here is derived from an EMBL/GenBank/DDBJ whole genome shotgun (WGS) entry which is preliminary data.</text>
</comment>
<dbReference type="PROSITE" id="PS00086">
    <property type="entry name" value="CYTOCHROME_P450"/>
    <property type="match status" value="1"/>
</dbReference>
<evidence type="ECO:0000256" key="10">
    <source>
        <dbReference type="ARBA" id="ARBA00023004"/>
    </source>
</evidence>
<name>A0A8H5GSM2_9AGAR</name>
<dbReference type="OrthoDB" id="1470350at2759"/>
<dbReference type="InterPro" id="IPR036396">
    <property type="entry name" value="Cyt_P450_sf"/>
</dbReference>
<reference evidence="16 17" key="1">
    <citation type="journal article" date="2020" name="ISME J.">
        <title>Uncovering the hidden diversity of litter-decomposition mechanisms in mushroom-forming fungi.</title>
        <authorList>
            <person name="Floudas D."/>
            <person name="Bentzer J."/>
            <person name="Ahren D."/>
            <person name="Johansson T."/>
            <person name="Persson P."/>
            <person name="Tunlid A."/>
        </authorList>
    </citation>
    <scope>NUCLEOTIDE SEQUENCE [LARGE SCALE GENOMIC DNA]</scope>
    <source>
        <strain evidence="16 17">CBS 291.85</strain>
    </source>
</reference>
<evidence type="ECO:0000256" key="3">
    <source>
        <dbReference type="ARBA" id="ARBA00004721"/>
    </source>
</evidence>
<evidence type="ECO:0000313" key="16">
    <source>
        <dbReference type="EMBL" id="KAF5370377.1"/>
    </source>
</evidence>
<dbReference type="GO" id="GO:0005506">
    <property type="term" value="F:iron ion binding"/>
    <property type="evidence" value="ECO:0007669"/>
    <property type="project" value="InterPro"/>
</dbReference>
<feature type="transmembrane region" description="Helical" evidence="15">
    <location>
        <begin position="20"/>
        <end position="37"/>
    </location>
</feature>
<evidence type="ECO:0000256" key="12">
    <source>
        <dbReference type="ARBA" id="ARBA00023136"/>
    </source>
</evidence>
<evidence type="ECO:0000313" key="17">
    <source>
        <dbReference type="Proteomes" id="UP000559256"/>
    </source>
</evidence>
<dbReference type="GO" id="GO:0016705">
    <property type="term" value="F:oxidoreductase activity, acting on paired donors, with incorporation or reduction of molecular oxygen"/>
    <property type="evidence" value="ECO:0007669"/>
    <property type="project" value="InterPro"/>
</dbReference>
<feature type="binding site" description="axial binding residue" evidence="13">
    <location>
        <position position="474"/>
    </location>
    <ligand>
        <name>heme</name>
        <dbReference type="ChEBI" id="CHEBI:30413"/>
    </ligand>
    <ligandPart>
        <name>Fe</name>
        <dbReference type="ChEBI" id="CHEBI:18248"/>
    </ligandPart>
</feature>
<evidence type="ECO:0000256" key="1">
    <source>
        <dbReference type="ARBA" id="ARBA00001971"/>
    </source>
</evidence>
<keyword evidence="9 14" id="KW-0560">Oxidoreductase</keyword>
<evidence type="ECO:0000256" key="2">
    <source>
        <dbReference type="ARBA" id="ARBA00004370"/>
    </source>
</evidence>
<dbReference type="GO" id="GO:0016020">
    <property type="term" value="C:membrane"/>
    <property type="evidence" value="ECO:0007669"/>
    <property type="project" value="UniProtKB-SubCell"/>
</dbReference>
<evidence type="ECO:0000256" key="13">
    <source>
        <dbReference type="PIRSR" id="PIRSR602401-1"/>
    </source>
</evidence>
<dbReference type="SUPFAM" id="SSF48264">
    <property type="entry name" value="Cytochrome P450"/>
    <property type="match status" value="1"/>
</dbReference>
<keyword evidence="8 15" id="KW-1133">Transmembrane helix</keyword>
<dbReference type="PANTHER" id="PTHR24305">
    <property type="entry name" value="CYTOCHROME P450"/>
    <property type="match status" value="1"/>
</dbReference>
<evidence type="ECO:0000256" key="11">
    <source>
        <dbReference type="ARBA" id="ARBA00023033"/>
    </source>
</evidence>
<dbReference type="InterPro" id="IPR017972">
    <property type="entry name" value="Cyt_P450_CS"/>
</dbReference>
<dbReference type="PANTHER" id="PTHR24305:SF166">
    <property type="entry name" value="CYTOCHROME P450 12A4, MITOCHONDRIAL-RELATED"/>
    <property type="match status" value="1"/>
</dbReference>
<dbReference type="Proteomes" id="UP000559256">
    <property type="component" value="Unassembled WGS sequence"/>
</dbReference>
<dbReference type="InterPro" id="IPR001128">
    <property type="entry name" value="Cyt_P450"/>
</dbReference>
<comment type="cofactor">
    <cofactor evidence="1 13">
        <name>heme</name>
        <dbReference type="ChEBI" id="CHEBI:30413"/>
    </cofactor>
</comment>
<proteinExistence type="inferred from homology"/>
<dbReference type="InterPro" id="IPR002401">
    <property type="entry name" value="Cyt_P450_E_grp-I"/>
</dbReference>
<evidence type="ECO:0000256" key="15">
    <source>
        <dbReference type="SAM" id="Phobius"/>
    </source>
</evidence>
<dbReference type="PRINTS" id="PR00463">
    <property type="entry name" value="EP450I"/>
</dbReference>
<keyword evidence="11 14" id="KW-0503">Monooxygenase</keyword>
<dbReference type="InterPro" id="IPR050121">
    <property type="entry name" value="Cytochrome_P450_monoxygenase"/>
</dbReference>
<dbReference type="Gene3D" id="1.10.630.10">
    <property type="entry name" value="Cytochrome P450"/>
    <property type="match status" value="1"/>
</dbReference>
<accession>A0A8H5GSM2</accession>
<evidence type="ECO:0000256" key="7">
    <source>
        <dbReference type="ARBA" id="ARBA00022723"/>
    </source>
</evidence>
<comment type="pathway">
    <text evidence="3">Secondary metabolite biosynthesis; terpenoid biosynthesis.</text>
</comment>
<dbReference type="EMBL" id="JAACJM010000011">
    <property type="protein sequence ID" value="KAF5370377.1"/>
    <property type="molecule type" value="Genomic_DNA"/>
</dbReference>
<evidence type="ECO:0000256" key="5">
    <source>
        <dbReference type="ARBA" id="ARBA00022617"/>
    </source>
</evidence>
<evidence type="ECO:0000256" key="4">
    <source>
        <dbReference type="ARBA" id="ARBA00010617"/>
    </source>
</evidence>
<evidence type="ECO:0000256" key="9">
    <source>
        <dbReference type="ARBA" id="ARBA00023002"/>
    </source>
</evidence>
<keyword evidence="12 15" id="KW-0472">Membrane</keyword>
<dbReference type="GO" id="GO:0004497">
    <property type="term" value="F:monooxygenase activity"/>
    <property type="evidence" value="ECO:0007669"/>
    <property type="project" value="UniProtKB-KW"/>
</dbReference>
<evidence type="ECO:0000256" key="6">
    <source>
        <dbReference type="ARBA" id="ARBA00022692"/>
    </source>
</evidence>
<comment type="subcellular location">
    <subcellularLocation>
        <location evidence="2">Membrane</location>
    </subcellularLocation>
</comment>
<dbReference type="PRINTS" id="PR00385">
    <property type="entry name" value="P450"/>
</dbReference>
<evidence type="ECO:0000256" key="14">
    <source>
        <dbReference type="RuleBase" id="RU000461"/>
    </source>
</evidence>
<keyword evidence="6 15" id="KW-0812">Transmembrane</keyword>
<dbReference type="AlphaFoldDB" id="A0A8H5GSM2"/>
<gene>
    <name evidence="16" type="ORF">D9758_006897</name>
</gene>
<keyword evidence="10 13" id="KW-0408">Iron</keyword>
<keyword evidence="7 13" id="KW-0479">Metal-binding</keyword>
<keyword evidence="5 13" id="KW-0349">Heme</keyword>
<organism evidence="16 17">
    <name type="scientific">Tetrapyrgos nigripes</name>
    <dbReference type="NCBI Taxonomy" id="182062"/>
    <lineage>
        <taxon>Eukaryota</taxon>
        <taxon>Fungi</taxon>
        <taxon>Dikarya</taxon>
        <taxon>Basidiomycota</taxon>
        <taxon>Agaricomycotina</taxon>
        <taxon>Agaricomycetes</taxon>
        <taxon>Agaricomycetidae</taxon>
        <taxon>Agaricales</taxon>
        <taxon>Marasmiineae</taxon>
        <taxon>Marasmiaceae</taxon>
        <taxon>Tetrapyrgos</taxon>
    </lineage>
</organism>
<evidence type="ECO:0008006" key="18">
    <source>
        <dbReference type="Google" id="ProtNLM"/>
    </source>
</evidence>
<dbReference type="GO" id="GO:0020037">
    <property type="term" value="F:heme binding"/>
    <property type="evidence" value="ECO:0007669"/>
    <property type="project" value="InterPro"/>
</dbReference>
<evidence type="ECO:0000256" key="8">
    <source>
        <dbReference type="ARBA" id="ARBA00022989"/>
    </source>
</evidence>
<protein>
    <recommendedName>
        <fullName evidence="18">Cytochrome P450</fullName>
    </recommendedName>
</protein>
<comment type="similarity">
    <text evidence="4 14">Belongs to the cytochrome P450 family.</text>
</comment>
<sequence length="533" mass="59967">MDKISLMQQALHFKDENHSLITSCIAVVVGIVIFKLIQRDGLADIPMPPSYSWFWGHDKEVFEKDVGVSYTKWLNQLGFVIKIRGAFFHPEVLVVADTKACTHILQTHIYDYHHSKVVRPRIERLLGRSLGWVEGASEHRRMRGLVAPSLTPENIKAMSPQIYAAAEDARAHVEKAISSNDGEKIFNAMDLTGRTTLDITGRVAFDHDFKLGLDDDAQTILQAWRRMVNIGMQFRGFMALVLLRRFPWMNYIPIKSNRGQSTVKATIQQGIAQELVKRGANEDMGSTAKGKDLMSLLVKATSQGRISKQELMDHITMFLMAGHETTGQTLAYTLWMLGKRPDIQEKLRKEALEFPGEPSYDEISNKLPYLDAVTKEALRMFTALPYMERVATKDDVLPLQTPITTPDGRTITEIPIRRGQIIVLPIIAINRLDAIWGDGLAFRPERWLEPLPNQSLLPHGYGNTLTFSEGPRNCVGFRLGIFQLKAVLYTFIKNLKFEDTGAVLGHKMCSSLQPFVIGELESAPNIPVKISSA</sequence>
<keyword evidence="17" id="KW-1185">Reference proteome</keyword>
<dbReference type="Pfam" id="PF00067">
    <property type="entry name" value="p450"/>
    <property type="match status" value="1"/>
</dbReference>